<dbReference type="AlphaFoldDB" id="A0AAN7RAE7"/>
<evidence type="ECO:0000256" key="5">
    <source>
        <dbReference type="ARBA" id="ARBA00023146"/>
    </source>
</evidence>
<keyword evidence="2" id="KW-0547">Nucleotide-binding</keyword>
<evidence type="ECO:0000313" key="9">
    <source>
        <dbReference type="Proteomes" id="UP001346149"/>
    </source>
</evidence>
<keyword evidence="9" id="KW-1185">Reference proteome</keyword>
<dbReference type="GO" id="GO:0005739">
    <property type="term" value="C:mitochondrion"/>
    <property type="evidence" value="ECO:0007669"/>
    <property type="project" value="TreeGrafter"/>
</dbReference>
<evidence type="ECO:0000256" key="3">
    <source>
        <dbReference type="ARBA" id="ARBA00022840"/>
    </source>
</evidence>
<dbReference type="InterPro" id="IPR045864">
    <property type="entry name" value="aa-tRNA-synth_II/BPL/LPL"/>
</dbReference>
<dbReference type="PANTHER" id="PTHR22594">
    <property type="entry name" value="ASPARTYL/LYSYL-TRNA SYNTHETASE"/>
    <property type="match status" value="1"/>
</dbReference>
<evidence type="ECO:0000256" key="6">
    <source>
        <dbReference type="SAM" id="Coils"/>
    </source>
</evidence>
<accession>A0AAN7RAE7</accession>
<keyword evidence="3" id="KW-0067">ATP-binding</keyword>
<dbReference type="Pfam" id="PF00152">
    <property type="entry name" value="tRNA-synt_2"/>
    <property type="match status" value="1"/>
</dbReference>
<dbReference type="CDD" id="cd04318">
    <property type="entry name" value="EcAsnRS_like_N"/>
    <property type="match status" value="1"/>
</dbReference>
<evidence type="ECO:0000256" key="4">
    <source>
        <dbReference type="ARBA" id="ARBA00022917"/>
    </source>
</evidence>
<feature type="domain" description="Aminoacyl-tRNA synthetase class II (D/K/N)" evidence="7">
    <location>
        <begin position="358"/>
        <end position="615"/>
    </location>
</feature>
<organism evidence="8 9">
    <name type="scientific">Trapa natans</name>
    <name type="common">Water chestnut</name>
    <dbReference type="NCBI Taxonomy" id="22666"/>
    <lineage>
        <taxon>Eukaryota</taxon>
        <taxon>Viridiplantae</taxon>
        <taxon>Streptophyta</taxon>
        <taxon>Embryophyta</taxon>
        <taxon>Tracheophyta</taxon>
        <taxon>Spermatophyta</taxon>
        <taxon>Magnoliopsida</taxon>
        <taxon>eudicotyledons</taxon>
        <taxon>Gunneridae</taxon>
        <taxon>Pentapetalae</taxon>
        <taxon>rosids</taxon>
        <taxon>malvids</taxon>
        <taxon>Myrtales</taxon>
        <taxon>Lythraceae</taxon>
        <taxon>Trapa</taxon>
    </lineage>
</organism>
<proteinExistence type="predicted"/>
<dbReference type="SUPFAM" id="SSF55681">
    <property type="entry name" value="Class II aaRS and biotin synthetases"/>
    <property type="match status" value="1"/>
</dbReference>
<dbReference type="GO" id="GO:0004816">
    <property type="term" value="F:asparagine-tRNA ligase activity"/>
    <property type="evidence" value="ECO:0007669"/>
    <property type="project" value="TreeGrafter"/>
</dbReference>
<dbReference type="PANTHER" id="PTHR22594:SF36">
    <property type="entry name" value="ASPARAGINE--TRNA LIGASE, CYTOPLASMIC 2"/>
    <property type="match status" value="1"/>
</dbReference>
<dbReference type="Gene3D" id="3.30.930.10">
    <property type="entry name" value="Bira Bifunctional Protein, Domain 2"/>
    <property type="match status" value="1"/>
</dbReference>
<dbReference type="Proteomes" id="UP001346149">
    <property type="component" value="Unassembled WGS sequence"/>
</dbReference>
<evidence type="ECO:0000256" key="1">
    <source>
        <dbReference type="ARBA" id="ARBA00022598"/>
    </source>
</evidence>
<sequence length="622" mass="69065">MDAIQASEATYPHPKPNPLALFKYSKRVLLKTLLMQEDGGLGCVGERIVIGGWVKSSREEKVELPNAAPSVADEQKGSAGQEDVSCVEILQTRIPLFRSLIKVFGGVTYIARPRLEAPPASPKPLPSIAYLQVSDGSCVSSLQVVVDSSLASPSQLLPTGTCILVEGVLKQPMIPGKHAVELKADKILHIGTVEQSSYVFSKKRLPLDMLRSCMHFRPRTTTVGSVMKVRSSLTFATHTFFQNNGFLNVQVPIITSTDSDGSREKFLITAISSSSYQEDPKLSKDRDNISLHFVKAAAKEKNALIEELKRTESNKEALAAAIQDLKNTNELALQLEAREKSKAGASMKADAIKSSQNPFIEKTYLTVSGRLHLESYASALGNVYSFGPRFCATRLESPKLLPEMWMTETEIAFSELQDAMNCADDFFKFLCKWVLDNCVDDMRFVCKRIDKASIDRLSSAASKPLAKVTYTEAVETLKKVDKMEVKAEWGFALTTEHISYLADEIYKGPVIIYNYPRDLKPFYVRLNDDGKTAAAFDLIVPKVGKLMSGSQSELRLDRLTKRIKELGLPREQYEWYLDIKRHGAVNTSGFSFNFDLMLLFATGLTDVKDVIPFPRGLTKANN</sequence>
<evidence type="ECO:0000313" key="8">
    <source>
        <dbReference type="EMBL" id="KAK4794195.1"/>
    </source>
</evidence>
<keyword evidence="4" id="KW-0648">Protein biosynthesis</keyword>
<evidence type="ECO:0000259" key="7">
    <source>
        <dbReference type="Pfam" id="PF00152"/>
    </source>
</evidence>
<name>A0AAN7RAE7_TRANT</name>
<dbReference type="GO" id="GO:0005524">
    <property type="term" value="F:ATP binding"/>
    <property type="evidence" value="ECO:0007669"/>
    <property type="project" value="UniProtKB-KW"/>
</dbReference>
<dbReference type="GO" id="GO:0006421">
    <property type="term" value="P:asparaginyl-tRNA aminoacylation"/>
    <property type="evidence" value="ECO:0007669"/>
    <property type="project" value="TreeGrafter"/>
</dbReference>
<keyword evidence="1" id="KW-0436">Ligase</keyword>
<evidence type="ECO:0000256" key="2">
    <source>
        <dbReference type="ARBA" id="ARBA00022741"/>
    </source>
</evidence>
<dbReference type="EMBL" id="JAXQNO010000007">
    <property type="protein sequence ID" value="KAK4794195.1"/>
    <property type="molecule type" value="Genomic_DNA"/>
</dbReference>
<keyword evidence="5" id="KW-0030">Aminoacyl-tRNA synthetase</keyword>
<gene>
    <name evidence="8" type="ORF">SAY86_012189</name>
</gene>
<dbReference type="InterPro" id="IPR004364">
    <property type="entry name" value="Aa-tRNA-synt_II"/>
</dbReference>
<protein>
    <recommendedName>
        <fullName evidence="7">Aminoacyl-tRNA synthetase class II (D/K/N) domain-containing protein</fullName>
    </recommendedName>
</protein>
<keyword evidence="6" id="KW-0175">Coiled coil</keyword>
<feature type="coiled-coil region" evidence="6">
    <location>
        <begin position="291"/>
        <end position="338"/>
    </location>
</feature>
<comment type="caution">
    <text evidence="8">The sequence shown here is derived from an EMBL/GenBank/DDBJ whole genome shotgun (WGS) entry which is preliminary data.</text>
</comment>
<reference evidence="8 9" key="1">
    <citation type="journal article" date="2023" name="Hortic Res">
        <title>Pangenome of water caltrop reveals structural variations and asymmetric subgenome divergence after allopolyploidization.</title>
        <authorList>
            <person name="Zhang X."/>
            <person name="Chen Y."/>
            <person name="Wang L."/>
            <person name="Yuan Y."/>
            <person name="Fang M."/>
            <person name="Shi L."/>
            <person name="Lu R."/>
            <person name="Comes H.P."/>
            <person name="Ma Y."/>
            <person name="Chen Y."/>
            <person name="Huang G."/>
            <person name="Zhou Y."/>
            <person name="Zheng Z."/>
            <person name="Qiu Y."/>
        </authorList>
    </citation>
    <scope>NUCLEOTIDE SEQUENCE [LARGE SCALE GENOMIC DNA]</scope>
    <source>
        <strain evidence="8">F231</strain>
    </source>
</reference>